<name>A0ABU5NF02_9RICK</name>
<evidence type="ECO:0000313" key="2">
    <source>
        <dbReference type="Proteomes" id="UP001291687"/>
    </source>
</evidence>
<evidence type="ECO:0000313" key="1">
    <source>
        <dbReference type="EMBL" id="MEA0971762.1"/>
    </source>
</evidence>
<dbReference type="EMBL" id="JARJFB010000259">
    <property type="protein sequence ID" value="MEA0971762.1"/>
    <property type="molecule type" value="Genomic_DNA"/>
</dbReference>
<dbReference type="SUPFAM" id="SSF54593">
    <property type="entry name" value="Glyoxalase/Bleomycin resistance protein/Dihydroxybiphenyl dioxygenase"/>
    <property type="match status" value="1"/>
</dbReference>
<organism evidence="1 2">
    <name type="scientific">Candidatus Megaera venefica</name>
    <dbReference type="NCBI Taxonomy" id="2055910"/>
    <lineage>
        <taxon>Bacteria</taxon>
        <taxon>Pseudomonadati</taxon>
        <taxon>Pseudomonadota</taxon>
        <taxon>Alphaproteobacteria</taxon>
        <taxon>Rickettsiales</taxon>
        <taxon>Rickettsiaceae</taxon>
        <taxon>Candidatus Megaera</taxon>
    </lineage>
</organism>
<reference evidence="1 2" key="1">
    <citation type="submission" date="2023-03" db="EMBL/GenBank/DDBJ databases">
        <title>Host association and intracellularity evolved multiple times independently in the Rickettsiales.</title>
        <authorList>
            <person name="Castelli M."/>
            <person name="Nardi T."/>
            <person name="Gammuto L."/>
            <person name="Bellinzona G."/>
            <person name="Sabaneyeva E."/>
            <person name="Potekhin A."/>
            <person name="Serra V."/>
            <person name="Petroni G."/>
            <person name="Sassera D."/>
        </authorList>
    </citation>
    <scope>NUCLEOTIDE SEQUENCE [LARGE SCALE GENOMIC DNA]</scope>
    <source>
        <strain evidence="1 2">Sr 2-6</strain>
    </source>
</reference>
<comment type="caution">
    <text evidence="1">The sequence shown here is derived from an EMBL/GenBank/DDBJ whole genome shotgun (WGS) entry which is preliminary data.</text>
</comment>
<dbReference type="Gene3D" id="3.30.720.110">
    <property type="match status" value="1"/>
</dbReference>
<dbReference type="Proteomes" id="UP001291687">
    <property type="component" value="Unassembled WGS sequence"/>
</dbReference>
<gene>
    <name evidence="1" type="ORF">Megvenef_01750</name>
</gene>
<dbReference type="InterPro" id="IPR029068">
    <property type="entry name" value="Glyas_Bleomycin-R_OHBP_Dase"/>
</dbReference>
<sequence>MVKSDDGKPQHVSMKKDDALIMFCPEGAYGTTKKSPKTHGIEMPINMYIYCQDADKLYAQAILNGAKSLIEPHDSFWGDRFCSVLCIDNYEWSFATLLKK</sequence>
<proteinExistence type="predicted"/>
<protein>
    <submittedName>
        <fullName evidence="1">VOC family C-terminal domain protein</fullName>
    </submittedName>
</protein>
<accession>A0ABU5NF02</accession>
<keyword evidence="2" id="KW-1185">Reference proteome</keyword>